<keyword evidence="2" id="KW-0378">Hydrolase</keyword>
<feature type="compositionally biased region" description="Polar residues" evidence="3">
    <location>
        <begin position="415"/>
        <end position="424"/>
    </location>
</feature>
<dbReference type="Gene3D" id="3.90.190.10">
    <property type="entry name" value="Protein tyrosine phosphatase superfamily"/>
    <property type="match status" value="2"/>
</dbReference>
<dbReference type="Proteomes" id="UP000245341">
    <property type="component" value="Unplaced"/>
</dbReference>
<protein>
    <recommendedName>
        <fullName evidence="1">protein-tyrosine-phosphatase</fullName>
        <ecNumber evidence="1">3.1.3.48</ecNumber>
    </recommendedName>
</protein>
<gene>
    <name evidence="8" type="primary">PTPRG</name>
</gene>
<dbReference type="OrthoDB" id="6022401at2759"/>
<organism evidence="7 8">
    <name type="scientific">Leptonychotes weddellii</name>
    <name type="common">Weddell seal</name>
    <name type="synonym">Otaria weddellii</name>
    <dbReference type="NCBI Taxonomy" id="9713"/>
    <lineage>
        <taxon>Eukaryota</taxon>
        <taxon>Metazoa</taxon>
        <taxon>Chordata</taxon>
        <taxon>Craniata</taxon>
        <taxon>Vertebrata</taxon>
        <taxon>Euteleostomi</taxon>
        <taxon>Mammalia</taxon>
        <taxon>Eutheria</taxon>
        <taxon>Laurasiatheria</taxon>
        <taxon>Carnivora</taxon>
        <taxon>Caniformia</taxon>
        <taxon>Pinnipedia</taxon>
        <taxon>Phocidae</taxon>
        <taxon>Monachinae</taxon>
        <taxon>Lobodontini</taxon>
        <taxon>Leptonychotes</taxon>
    </lineage>
</organism>
<dbReference type="PROSITE" id="PS51144">
    <property type="entry name" value="ALPHA_CA_2"/>
    <property type="match status" value="1"/>
</dbReference>
<evidence type="ECO:0000259" key="5">
    <source>
        <dbReference type="PROSITE" id="PS50055"/>
    </source>
</evidence>
<dbReference type="PRINTS" id="PR00700">
    <property type="entry name" value="PRTYPHPHTASE"/>
</dbReference>
<dbReference type="PANTHER" id="PTHR19134:SF468">
    <property type="entry name" value="RECEPTOR-TYPE TYROSINE-PROTEIN PHOSPHATASE GAMMA"/>
    <property type="match status" value="1"/>
</dbReference>
<dbReference type="InterPro" id="IPR000242">
    <property type="entry name" value="PTP_cat"/>
</dbReference>
<dbReference type="SMART" id="SM00404">
    <property type="entry name" value="PTPc_motif"/>
    <property type="match status" value="1"/>
</dbReference>
<keyword evidence="4" id="KW-1133">Transmembrane helix</keyword>
<dbReference type="AlphaFoldDB" id="A0A7F8RW96"/>
<dbReference type="KEGG" id="lww:102731506"/>
<sequence length="858" mass="94789">MCGKNEDGDFVVCDARPYAPSIAWGLVLAVYVAQEVQKQQAKARICFSQSQPNTLAEIYPIIRLLIIIVPFFSFFLHTEKETFLDPFVLRDLLPASLGSYYRYTGSLTTPPCSEIVEWIVFWKPVPISYHQLEAFYSIFTTEQQDHVKSVEYLRNNFRPQQGLNDRVVSKSAVRDAWNHDMTDFLENPLGTEASKEAEKKATISHVSPDSLYLFRVQAVCRNDMRSDFSQTMLFQANTTRIFQGTRIVKTGVPTASPASSADMAPISSGSSTWTSSGIPFSFVSMATGMGPSSSGSQATVASVVTSTLLAGLGFSGGGIPSFPSTVWPTRLPTAASASKQAVRPVLATTEALASPGPDGDSAPTKDSEGAEEGEKDEKSESEDGEREHEDEGEKDAEKKKSGVTHAAQEPRQDEPTATPSSPNRTAEEGGHQTLPGPGQDHTAVPTHRPDAVGGARPGLDAASVTSTQVPPTVTEERFEGSDPRRPQMPSKKPMSRGDRFSEDSKFITVNPAEKNTSGMISRPSPGRMEWIIPLIVVSALTFVCLILLIAVLVYWSIFCVTLNIILSPPTDDMEAIPVKQFVKHIGELYSNNQHGFSEDFEEVQRCTADMNITAEHSNHPDNKHKNRYINILAYDHSRVKLRPLPGKDSKHSDYINANYVDGYNKAKAYIATQGPLKSTFEDFWRMIWEQNTGIIIMITNLVEKGRRKCDQYWPTENSEEYGNIIVTLKSTKVHACYTVRRFSVRNTKVKKVLKEYGIFFFSSPRYGAVSAGMLCALTTLSQQLENENAVDVFQVAKMINLMRPGVFTDIEQYQFVYKAMLSLVSTKENGNGPMTVDKNGAVLIADESDPAESMESLV</sequence>
<dbReference type="RefSeq" id="XP_030897526.1">
    <property type="nucleotide sequence ID" value="XM_031041666.1"/>
</dbReference>
<dbReference type="Gene3D" id="3.10.200.10">
    <property type="entry name" value="Alpha carbonic anhydrase"/>
    <property type="match status" value="1"/>
</dbReference>
<evidence type="ECO:0000259" key="6">
    <source>
        <dbReference type="PROSITE" id="PS51144"/>
    </source>
</evidence>
<keyword evidence="7" id="KW-1185">Reference proteome</keyword>
<accession>A0A7F8RW96</accession>
<proteinExistence type="predicted"/>
<feature type="transmembrane region" description="Helical" evidence="4">
    <location>
        <begin position="58"/>
        <end position="76"/>
    </location>
</feature>
<dbReference type="GO" id="GO:0004725">
    <property type="term" value="F:protein tyrosine phosphatase activity"/>
    <property type="evidence" value="ECO:0007669"/>
    <property type="project" value="UniProtKB-EC"/>
</dbReference>
<dbReference type="SUPFAM" id="SSF52799">
    <property type="entry name" value="(Phosphotyrosine protein) phosphatases II"/>
    <property type="match status" value="1"/>
</dbReference>
<dbReference type="EC" id="3.1.3.48" evidence="1"/>
<dbReference type="SUPFAM" id="SSF51069">
    <property type="entry name" value="Carbonic anhydrase"/>
    <property type="match status" value="1"/>
</dbReference>
<dbReference type="InterPro" id="IPR001148">
    <property type="entry name" value="CA_dom"/>
</dbReference>
<reference evidence="8" key="1">
    <citation type="submission" date="2025-08" db="UniProtKB">
        <authorList>
            <consortium name="RefSeq"/>
        </authorList>
    </citation>
    <scope>IDENTIFICATION</scope>
    <source>
        <tissue evidence="8">Liver</tissue>
    </source>
</reference>
<dbReference type="InterPro" id="IPR029021">
    <property type="entry name" value="Prot-tyrosine_phosphatase-like"/>
</dbReference>
<dbReference type="GeneID" id="102731506"/>
<dbReference type="Pfam" id="PF00102">
    <property type="entry name" value="Y_phosphatase"/>
    <property type="match status" value="2"/>
</dbReference>
<feature type="compositionally biased region" description="Basic and acidic residues" evidence="3">
    <location>
        <begin position="474"/>
        <end position="485"/>
    </location>
</feature>
<feature type="region of interest" description="Disordered" evidence="3">
    <location>
        <begin position="350"/>
        <end position="501"/>
    </location>
</feature>
<feature type="domain" description="Alpha-carbonic anhydrase" evidence="6">
    <location>
        <begin position="1"/>
        <end position="172"/>
    </location>
</feature>
<dbReference type="SMART" id="SM00194">
    <property type="entry name" value="PTPc"/>
    <property type="match status" value="1"/>
</dbReference>
<dbReference type="InterPro" id="IPR003595">
    <property type="entry name" value="Tyr_Pase_cat"/>
</dbReference>
<feature type="compositionally biased region" description="Basic and acidic residues" evidence="3">
    <location>
        <begin position="385"/>
        <end position="400"/>
    </location>
</feature>
<evidence type="ECO:0000313" key="8">
    <source>
        <dbReference type="RefSeq" id="XP_030897526.1"/>
    </source>
</evidence>
<feature type="domain" description="Tyrosine-protein phosphatase" evidence="5">
    <location>
        <begin position="596"/>
        <end position="823"/>
    </location>
</feature>
<keyword evidence="8" id="KW-0675">Receptor</keyword>
<evidence type="ECO:0000256" key="1">
    <source>
        <dbReference type="ARBA" id="ARBA00013064"/>
    </source>
</evidence>
<feature type="compositionally biased region" description="Low complexity" evidence="3">
    <location>
        <begin position="463"/>
        <end position="473"/>
    </location>
</feature>
<keyword evidence="2" id="KW-0904">Protein phosphatase</keyword>
<evidence type="ECO:0000313" key="7">
    <source>
        <dbReference type="Proteomes" id="UP000245341"/>
    </source>
</evidence>
<dbReference type="SMART" id="SM01057">
    <property type="entry name" value="Carb_anhydrase"/>
    <property type="match status" value="1"/>
</dbReference>
<evidence type="ECO:0000256" key="2">
    <source>
        <dbReference type="ARBA" id="ARBA00022912"/>
    </source>
</evidence>
<evidence type="ECO:0000256" key="4">
    <source>
        <dbReference type="SAM" id="Phobius"/>
    </source>
</evidence>
<dbReference type="CTD" id="5793"/>
<dbReference type="Pfam" id="PF00194">
    <property type="entry name" value="Carb_anhydrase"/>
    <property type="match status" value="1"/>
</dbReference>
<feature type="region of interest" description="Disordered" evidence="3">
    <location>
        <begin position="254"/>
        <end position="273"/>
    </location>
</feature>
<feature type="transmembrane region" description="Helical" evidence="4">
    <location>
        <begin position="530"/>
        <end position="557"/>
    </location>
</feature>
<dbReference type="InterPro" id="IPR050348">
    <property type="entry name" value="Protein-Tyr_Phosphatase"/>
</dbReference>
<name>A0A7F8RW96_LEPWE</name>
<feature type="compositionally biased region" description="Acidic residues" evidence="3">
    <location>
        <begin position="369"/>
        <end position="384"/>
    </location>
</feature>
<dbReference type="PROSITE" id="PS50055">
    <property type="entry name" value="TYR_PHOSPHATASE_PTP"/>
    <property type="match status" value="1"/>
</dbReference>
<dbReference type="PANTHER" id="PTHR19134">
    <property type="entry name" value="RECEPTOR-TYPE TYROSINE-PROTEIN PHOSPHATASE"/>
    <property type="match status" value="1"/>
</dbReference>
<keyword evidence="4" id="KW-0472">Membrane</keyword>
<evidence type="ECO:0000256" key="3">
    <source>
        <dbReference type="SAM" id="MobiDB-lite"/>
    </source>
</evidence>
<dbReference type="InterPro" id="IPR036398">
    <property type="entry name" value="CA_dom_sf"/>
</dbReference>
<keyword evidence="4" id="KW-0812">Transmembrane</keyword>